<comment type="caution">
    <text evidence="2">The sequence shown here is derived from an EMBL/GenBank/DDBJ whole genome shotgun (WGS) entry which is preliminary data.</text>
</comment>
<dbReference type="CDD" id="cd15482">
    <property type="entry name" value="Sialidase_non-viral"/>
    <property type="match status" value="1"/>
</dbReference>
<evidence type="ECO:0000313" key="2">
    <source>
        <dbReference type="EMBL" id="PWB75397.1"/>
    </source>
</evidence>
<dbReference type="Pfam" id="PF02412">
    <property type="entry name" value="TSP_3"/>
    <property type="match status" value="1"/>
</dbReference>
<dbReference type="EMBL" id="PQAP01000010">
    <property type="protein sequence ID" value="PWB75397.1"/>
    <property type="molecule type" value="Genomic_DNA"/>
</dbReference>
<protein>
    <recommendedName>
        <fullName evidence="4">Dockerin domain-containing protein</fullName>
    </recommendedName>
</protein>
<evidence type="ECO:0000256" key="1">
    <source>
        <dbReference type="ARBA" id="ARBA00022729"/>
    </source>
</evidence>
<accession>A0A855X9Z8</accession>
<dbReference type="InterPro" id="IPR003367">
    <property type="entry name" value="Thrombospondin_3-like_rpt"/>
</dbReference>
<proteinExistence type="predicted"/>
<dbReference type="AlphaFoldDB" id="A0A855X9Z8"/>
<sequence>MAHSLRFVRTAALVVLLPAAMTLAGNALIFPGSPPMTEQNNTATSWSERIPGEIYSVYAHHMAPAYAPVQVYWSWSPAGGVAGSWMPMGPTAAPPAANYWNPTLGSQTNGGFIMGATAFTSATPFIAGGMTATYMTNTPGGGAPFIAPTPLNVNMVANQWFDYPSVTSVDLPMIPLPMGGTATFAWVQYTDNDGDPGGDGNFFNDAADRFGIWTSSTNTLGAPFPYPAITPPVAIGVNMPVWRVPAGVKPALDYAGPAGNPFMPPGSIYCAWRDVTNGTVMLSTNPMPTGGAAWSPPVAVQAGIMPLPVNLVPGIVVANTVGLAVDKGMSPVCPTMAYLVWDALNTGGDADIYFSFSPAGGAPGSWSAPVRINQDPTTVLRDQWAPSISLDPNIGFITVTYYDRRRDPANTSVEVWTSVSKDCGITWKDCMVSRVGPFPPATTIAGASGLYTGMYLSSDQSLINPWGASWNDGRNGMDQDVQFEFVLACDNDNDGWPDTLDNCPNIANPGQKDSDGDGIGDACCCVGTTGNVNYVGIVDLADLSALVSYLTGGGYALPCPNEANVNAVGIIDLADLSALVSYLTGGGYLLPPCP</sequence>
<dbReference type="Gene3D" id="4.10.1080.10">
    <property type="entry name" value="TSP type-3 repeat"/>
    <property type="match status" value="1"/>
</dbReference>
<reference evidence="2 3" key="1">
    <citation type="journal article" date="2018" name="ISME J.">
        <title>A methanotrophic archaeon couples anaerobic oxidation of methane to Fe(III) reduction.</title>
        <authorList>
            <person name="Cai C."/>
            <person name="Leu A.O."/>
            <person name="Xie G.J."/>
            <person name="Guo J."/>
            <person name="Feng Y."/>
            <person name="Zhao J.X."/>
            <person name="Tyson G.W."/>
            <person name="Yuan Z."/>
            <person name="Hu S."/>
        </authorList>
    </citation>
    <scope>NUCLEOTIDE SEQUENCE [LARGE SCALE GENOMIC DNA]</scope>
    <source>
        <strain evidence="2">FeB_12</strain>
    </source>
</reference>
<gene>
    <name evidence="2" type="ORF">C3F09_02585</name>
</gene>
<dbReference type="SUPFAM" id="SSF103647">
    <property type="entry name" value="TSP type-3 repeat"/>
    <property type="match status" value="1"/>
</dbReference>
<dbReference type="Proteomes" id="UP000250918">
    <property type="component" value="Unassembled WGS sequence"/>
</dbReference>
<evidence type="ECO:0008006" key="4">
    <source>
        <dbReference type="Google" id="ProtNLM"/>
    </source>
</evidence>
<dbReference type="GO" id="GO:0005509">
    <property type="term" value="F:calcium ion binding"/>
    <property type="evidence" value="ECO:0007669"/>
    <property type="project" value="InterPro"/>
</dbReference>
<dbReference type="GO" id="GO:0007155">
    <property type="term" value="P:cell adhesion"/>
    <property type="evidence" value="ECO:0007669"/>
    <property type="project" value="InterPro"/>
</dbReference>
<evidence type="ECO:0000313" key="3">
    <source>
        <dbReference type="Proteomes" id="UP000250918"/>
    </source>
</evidence>
<name>A0A855X9Z8_9BACT</name>
<dbReference type="InterPro" id="IPR028974">
    <property type="entry name" value="TSP_type-3_rpt"/>
</dbReference>
<organism evidence="2 3">
    <name type="scientific">candidate division GN15 bacterium</name>
    <dbReference type="NCBI Taxonomy" id="2072418"/>
    <lineage>
        <taxon>Bacteria</taxon>
        <taxon>candidate division GN15</taxon>
    </lineage>
</organism>
<keyword evidence="1" id="KW-0732">Signal</keyword>